<evidence type="ECO:0008006" key="2">
    <source>
        <dbReference type="Google" id="ProtNLM"/>
    </source>
</evidence>
<dbReference type="Gene3D" id="3.40.390.10">
    <property type="entry name" value="Collagenase (Catalytic Domain)"/>
    <property type="match status" value="1"/>
</dbReference>
<name>A0A3B0RQJ1_9ZZZZ</name>
<sequence>MLRTIFSGVLFFFLISNSVAAETLLQINPIQASVLETSGKDTQNIKPQILSVQFNHMAAFAMQAGQEAEMNLPNGAAVSTRLENITGYSRGGSSWLGWAGKGADRGRVILTRVNGFTFGTITYKNQRYLLEPSPKGSGYILYASTDKSITRPAYGDDTIVVKRDVVQKTTKTPSVSKPSVVGATGTVDMGIFYHSSMRDRWGLGLMARLQFLVQSFDTALVDSGTGIRVNLVHVSEVSGSFTRDSGAALTDFSSGTNNANGNFSGVAALRDGKGFDIATYIRRSGATHNACGVATLPGDGIGVITAADADLGFNIVSDSFDLGTPVDANGVPTGGFSACGIYSMAHEIGHNMGSDHDKVSSPAGGVFSYSNAHRIEGVIRTLMSNESATGERELGLFSSPTLMRCRATANGPDTATCGIVNSVDNVRSMQEQGKNVQLYRTAAPRIVSSILPISRSIKSDATATAFATIINPAGNGTATGCSLSLPGATNAQFSYQTTTAANALEGTANTAVNIAAGAAQNFVFSITPGAPFGGVTSNLPEPQGNEPDPFNSSELAVDFSCTNRQSAESTSGLNRLSFVAETADVMDVIALAATIGNTGIVNTGGTTGVFTVAVSNIGIAGTVVVSGETSSAAVTAIVTVCETNPVDSQCLATPSATVSRTLA</sequence>
<protein>
    <recommendedName>
        <fullName evidence="2">Peptidase M12B domain-containing protein</fullName>
    </recommendedName>
</protein>
<feature type="non-terminal residue" evidence="1">
    <location>
        <position position="663"/>
    </location>
</feature>
<organism evidence="1">
    <name type="scientific">hydrothermal vent metagenome</name>
    <dbReference type="NCBI Taxonomy" id="652676"/>
    <lineage>
        <taxon>unclassified sequences</taxon>
        <taxon>metagenomes</taxon>
        <taxon>ecological metagenomes</taxon>
    </lineage>
</organism>
<accession>A0A3B0RQJ1</accession>
<dbReference type="AlphaFoldDB" id="A0A3B0RQJ1"/>
<proteinExistence type="predicted"/>
<dbReference type="InterPro" id="IPR024079">
    <property type="entry name" value="MetalloPept_cat_dom_sf"/>
</dbReference>
<gene>
    <name evidence="1" type="ORF">MNBD_ALPHA06-699</name>
</gene>
<dbReference type="SUPFAM" id="SSF55486">
    <property type="entry name" value="Metalloproteases ('zincins'), catalytic domain"/>
    <property type="match status" value="1"/>
</dbReference>
<dbReference type="GO" id="GO:0008237">
    <property type="term" value="F:metallopeptidase activity"/>
    <property type="evidence" value="ECO:0007669"/>
    <property type="project" value="InterPro"/>
</dbReference>
<dbReference type="EMBL" id="UOEE01000176">
    <property type="protein sequence ID" value="VAV94109.1"/>
    <property type="molecule type" value="Genomic_DNA"/>
</dbReference>
<reference evidence="1" key="1">
    <citation type="submission" date="2018-06" db="EMBL/GenBank/DDBJ databases">
        <authorList>
            <person name="Zhirakovskaya E."/>
        </authorList>
    </citation>
    <scope>NUCLEOTIDE SEQUENCE</scope>
</reference>
<evidence type="ECO:0000313" key="1">
    <source>
        <dbReference type="EMBL" id="VAV94109.1"/>
    </source>
</evidence>
<dbReference type="Pfam" id="PF13582">
    <property type="entry name" value="Reprolysin_3"/>
    <property type="match status" value="1"/>
</dbReference>